<sequence length="67" mass="7510">MEQFEPKHEEKVKAVSVDDDCFYIDLLCGLRLSGPRLVSVPLSEAENLAAPRNAALRQHWEAAPAFE</sequence>
<evidence type="ECO:0000313" key="2">
    <source>
        <dbReference type="Proteomes" id="UP000593875"/>
    </source>
</evidence>
<proteinExistence type="predicted"/>
<name>A0A7L9U5L0_9BURK</name>
<organism evidence="1 2">
    <name type="scientific">Massilia litorea</name>
    <dbReference type="NCBI Taxonomy" id="2769491"/>
    <lineage>
        <taxon>Bacteria</taxon>
        <taxon>Pseudomonadati</taxon>
        <taxon>Pseudomonadota</taxon>
        <taxon>Betaproteobacteria</taxon>
        <taxon>Burkholderiales</taxon>
        <taxon>Oxalobacteraceae</taxon>
        <taxon>Telluria group</taxon>
        <taxon>Massilia</taxon>
    </lineage>
</organism>
<gene>
    <name evidence="1" type="ORF">LPB04_03355</name>
</gene>
<dbReference type="KEGG" id="mlir:LPB04_03355"/>
<protein>
    <submittedName>
        <fullName evidence="1">Uncharacterized protein</fullName>
    </submittedName>
</protein>
<dbReference type="Proteomes" id="UP000593875">
    <property type="component" value="Chromosome"/>
</dbReference>
<accession>A0A7L9U5L0</accession>
<evidence type="ECO:0000313" key="1">
    <source>
        <dbReference type="EMBL" id="QOL50361.1"/>
    </source>
</evidence>
<keyword evidence="2" id="KW-1185">Reference proteome</keyword>
<reference evidence="1 2" key="1">
    <citation type="submission" date="2020-10" db="EMBL/GenBank/DDBJ databases">
        <title>Genome sequencing of Massilia sp. LPB0304.</title>
        <authorList>
            <person name="Kim J."/>
        </authorList>
    </citation>
    <scope>NUCLEOTIDE SEQUENCE [LARGE SCALE GENOMIC DNA]</scope>
    <source>
        <strain evidence="1 2">LPB0304</strain>
    </source>
</reference>
<dbReference type="RefSeq" id="WP_193687377.1">
    <property type="nucleotide sequence ID" value="NZ_CP062941.1"/>
</dbReference>
<dbReference type="AlphaFoldDB" id="A0A7L9U5L0"/>
<dbReference type="EMBL" id="CP062941">
    <property type="protein sequence ID" value="QOL50361.1"/>
    <property type="molecule type" value="Genomic_DNA"/>
</dbReference>